<evidence type="ECO:0000313" key="3">
    <source>
        <dbReference type="Proteomes" id="UP000823388"/>
    </source>
</evidence>
<dbReference type="OrthoDB" id="1592604at2759"/>
<reference evidence="2" key="1">
    <citation type="submission" date="2020-05" db="EMBL/GenBank/DDBJ databases">
        <title>WGS assembly of Panicum virgatum.</title>
        <authorList>
            <person name="Lovell J.T."/>
            <person name="Jenkins J."/>
            <person name="Shu S."/>
            <person name="Juenger T.E."/>
            <person name="Schmutz J."/>
        </authorList>
    </citation>
    <scope>NUCLEOTIDE SEQUENCE</scope>
    <source>
        <strain evidence="2">AP13</strain>
    </source>
</reference>
<dbReference type="PANTHER" id="PTHR46635:SF1">
    <property type="entry name" value="GLYCOSYL TRANSFERASE FAMILY 1 PROTEIN"/>
    <property type="match status" value="1"/>
</dbReference>
<evidence type="ECO:0000313" key="2">
    <source>
        <dbReference type="EMBL" id="KAG2599186.1"/>
    </source>
</evidence>
<feature type="compositionally biased region" description="Basic residues" evidence="1">
    <location>
        <begin position="185"/>
        <end position="194"/>
    </location>
</feature>
<dbReference type="EMBL" id="CM029045">
    <property type="protein sequence ID" value="KAG2599186.1"/>
    <property type="molecule type" value="Genomic_DNA"/>
</dbReference>
<comment type="caution">
    <text evidence="2">The sequence shown here is derived from an EMBL/GenBank/DDBJ whole genome shotgun (WGS) entry which is preliminary data.</text>
</comment>
<sequence length="217" mass="25933">MYGEQLDHELDSLLHMPSDGDTWSVMQSWVLPTRSFLEFVMFSRMFVDALDAQMYDKHHRTGYCILSLHKDQHCYSRLLEEIVNVWAFHSARRMVYVNPETGVMQEQHPLSGRRGQMSVQWFSYATLKSMDEELAEEFNSDHPDRRWLWPQTGEVFWQGLYERERTMRQQEKERRKQQSRDKIQRIKKRARQKTLGKYIKPPPEDIGGSNDTMTVDL</sequence>
<keyword evidence="3" id="KW-1185">Reference proteome</keyword>
<protein>
    <submittedName>
        <fullName evidence="2">Uncharacterized protein</fullName>
    </submittedName>
</protein>
<organism evidence="2 3">
    <name type="scientific">Panicum virgatum</name>
    <name type="common">Blackwell switchgrass</name>
    <dbReference type="NCBI Taxonomy" id="38727"/>
    <lineage>
        <taxon>Eukaryota</taxon>
        <taxon>Viridiplantae</taxon>
        <taxon>Streptophyta</taxon>
        <taxon>Embryophyta</taxon>
        <taxon>Tracheophyta</taxon>
        <taxon>Spermatophyta</taxon>
        <taxon>Magnoliopsida</taxon>
        <taxon>Liliopsida</taxon>
        <taxon>Poales</taxon>
        <taxon>Poaceae</taxon>
        <taxon>PACMAD clade</taxon>
        <taxon>Panicoideae</taxon>
        <taxon>Panicodae</taxon>
        <taxon>Paniceae</taxon>
        <taxon>Panicinae</taxon>
        <taxon>Panicum</taxon>
        <taxon>Panicum sect. Hiantes</taxon>
    </lineage>
</organism>
<dbReference type="AlphaFoldDB" id="A0A8T0SSF4"/>
<name>A0A8T0SSF4_PANVG</name>
<accession>A0A8T0SSF4</accession>
<feature type="region of interest" description="Disordered" evidence="1">
    <location>
        <begin position="168"/>
        <end position="217"/>
    </location>
</feature>
<evidence type="ECO:0000256" key="1">
    <source>
        <dbReference type="SAM" id="MobiDB-lite"/>
    </source>
</evidence>
<feature type="compositionally biased region" description="Basic and acidic residues" evidence="1">
    <location>
        <begin position="168"/>
        <end position="184"/>
    </location>
</feature>
<proteinExistence type="predicted"/>
<dbReference type="PANTHER" id="PTHR46635">
    <property type="entry name" value="GLYCOSYL TRANSFERASE FAMILY 1 PROTEIN"/>
    <property type="match status" value="1"/>
</dbReference>
<dbReference type="Proteomes" id="UP000823388">
    <property type="component" value="Chromosome 5K"/>
</dbReference>
<gene>
    <name evidence="2" type="ORF">PVAP13_5KG461400</name>
</gene>